<gene>
    <name evidence="2" type="ORF">PBAH0796_LOCUS14713</name>
</gene>
<name>A0A7S0FHN4_9DINO</name>
<feature type="region of interest" description="Disordered" evidence="1">
    <location>
        <begin position="150"/>
        <end position="187"/>
    </location>
</feature>
<evidence type="ECO:0000313" key="2">
    <source>
        <dbReference type="EMBL" id="CAD8360160.1"/>
    </source>
</evidence>
<proteinExistence type="predicted"/>
<organism evidence="2">
    <name type="scientific">Pyrodinium bahamense</name>
    <dbReference type="NCBI Taxonomy" id="73915"/>
    <lineage>
        <taxon>Eukaryota</taxon>
        <taxon>Sar</taxon>
        <taxon>Alveolata</taxon>
        <taxon>Dinophyceae</taxon>
        <taxon>Gonyaulacales</taxon>
        <taxon>Pyrocystaceae</taxon>
        <taxon>Pyrodinium</taxon>
    </lineage>
</organism>
<sequence length="187" mass="19779">MRGRWLPCVILGSGQKEDTYDVRMQDPHQGPLDFPNVPAPFLRKAAYQPPSVEPAYEPAAAPAVEDEEPAPVFEPAVADEEPLPAVAAEPVAKPVVEEPLPAVTAEPAAKPAAEPPAATDSGVAFAVGAVVQLQVQEGPRAGDWITVSITGKGSKPDTYQVSTGFEELHDVPATRLRQSGTPDDWTI</sequence>
<dbReference type="AlphaFoldDB" id="A0A7S0FHN4"/>
<reference evidence="2" key="1">
    <citation type="submission" date="2021-01" db="EMBL/GenBank/DDBJ databases">
        <authorList>
            <person name="Corre E."/>
            <person name="Pelletier E."/>
            <person name="Niang G."/>
            <person name="Scheremetjew M."/>
            <person name="Finn R."/>
            <person name="Kale V."/>
            <person name="Holt S."/>
            <person name="Cochrane G."/>
            <person name="Meng A."/>
            <person name="Brown T."/>
            <person name="Cohen L."/>
        </authorList>
    </citation>
    <scope>NUCLEOTIDE SEQUENCE</scope>
    <source>
        <strain evidence="2">Pbaha01</strain>
    </source>
</reference>
<dbReference type="EMBL" id="HBEG01024261">
    <property type="protein sequence ID" value="CAD8360160.1"/>
    <property type="molecule type" value="Transcribed_RNA"/>
</dbReference>
<protein>
    <submittedName>
        <fullName evidence="2">Uncharacterized protein</fullName>
    </submittedName>
</protein>
<accession>A0A7S0FHN4</accession>
<evidence type="ECO:0000256" key="1">
    <source>
        <dbReference type="SAM" id="MobiDB-lite"/>
    </source>
</evidence>
<feature type="compositionally biased region" description="Polar residues" evidence="1">
    <location>
        <begin position="150"/>
        <end position="163"/>
    </location>
</feature>